<evidence type="ECO:0000256" key="6">
    <source>
        <dbReference type="ARBA" id="ARBA00023012"/>
    </source>
</evidence>
<name>A0ABY5VKN2_9FIRM</name>
<dbReference type="Pfam" id="PF13589">
    <property type="entry name" value="HATPase_c_3"/>
    <property type="match status" value="1"/>
</dbReference>
<evidence type="ECO:0000256" key="3">
    <source>
        <dbReference type="ARBA" id="ARBA00022741"/>
    </source>
</evidence>
<dbReference type="InterPro" id="IPR036890">
    <property type="entry name" value="HATPase_C_sf"/>
</dbReference>
<dbReference type="SUPFAM" id="SSF55874">
    <property type="entry name" value="ATPase domain of HSP90 chaperone/DNA topoisomerase II/histidine kinase"/>
    <property type="match status" value="2"/>
</dbReference>
<keyword evidence="5 9" id="KW-0067">ATP-binding</keyword>
<sequence length="775" mass="89109">MAKIPFNVDAYTARLIGRENVSRLEGAVIELIKNTYDADATCCILYYDEKKDVLFLADNGVGMTEDVIHTHWMTIGRSSKRSTFVSNKGRIQTGEKGIGRFALDRIADKCQMLTGTDKGKLLWFVDWSTFSPGRTITEIGAELEETSISFDDFLSECTNQQVIKLVKEQWGKKGTIFKLTALREVWGEELLHRIRENLASLIPYELASIYKIYCFNNQDTIESAEVLSDWEAFSYDYKIEFEVLDVMEEKSKVKVKLWRTEYDFGDNEDTILKEVGLYEEKKYFHGTPIEQTYLFDEILAGTNKVVRQNTGAFNGVLYFAKQTMNSKDQERFFQKDIIGRIDVRDTFGGIKIYRDNFRVRPYGDPKTSAYDWLQLARRKAASPAGVASKGTWRVNADQMLGSIFISRMNVALPDQSNREGIVETPEFHLLQEFIKGILEVLEKDRQYVSRILNEYYVRMHPAESIQDEINRKAAAQKKEQGKEKEPVGAKNSEEENNDKSLSENGIDPQAAKIVLDAKDDQIEELENEIKMLRILATTGIVTNTYIHEFKTLSHRLSMKIIMAKDALEKDKDMEDAGKYIDQANEIREAFNSWFQVTIDAVKKDKRKRRKTNLIPLISSAVDSWNKTLKTKHIEVVFQGENRKDIYLKCFPYEMDTIINNLVTNSTASFDKKRTKDKKIYIDIKEEGEYIRIDYSDTGVGLDPMYKKDPNKTLKVFETDKRDLSGQKVGTGMGLWIVNNTIQDYKGKIDLSKNITAETGYYISLFLKKMGVVKNV</sequence>
<dbReference type="EMBL" id="CP102290">
    <property type="protein sequence ID" value="UWP60608.1"/>
    <property type="molecule type" value="Genomic_DNA"/>
</dbReference>
<feature type="region of interest" description="Disordered" evidence="7">
    <location>
        <begin position="472"/>
        <end position="505"/>
    </location>
</feature>
<dbReference type="RefSeq" id="WP_028530469.1">
    <property type="nucleotide sequence ID" value="NZ_CABLBR010000002.1"/>
</dbReference>
<keyword evidence="4" id="KW-0418">Kinase</keyword>
<dbReference type="PANTHER" id="PTHR43065">
    <property type="entry name" value="SENSOR HISTIDINE KINASE"/>
    <property type="match status" value="1"/>
</dbReference>
<evidence type="ECO:0000313" key="10">
    <source>
        <dbReference type="Proteomes" id="UP001060164"/>
    </source>
</evidence>
<dbReference type="PANTHER" id="PTHR43065:SF10">
    <property type="entry name" value="PEROXIDE STRESS-ACTIVATED HISTIDINE KINASE MAK3"/>
    <property type="match status" value="1"/>
</dbReference>
<evidence type="ECO:0000256" key="1">
    <source>
        <dbReference type="ARBA" id="ARBA00022553"/>
    </source>
</evidence>
<keyword evidence="10" id="KW-1185">Reference proteome</keyword>
<dbReference type="InterPro" id="IPR005467">
    <property type="entry name" value="His_kinase_dom"/>
</dbReference>
<evidence type="ECO:0000256" key="4">
    <source>
        <dbReference type="ARBA" id="ARBA00022777"/>
    </source>
</evidence>
<keyword evidence="2" id="KW-0808">Transferase</keyword>
<feature type="domain" description="Histidine kinase" evidence="8">
    <location>
        <begin position="544"/>
        <end position="768"/>
    </location>
</feature>
<evidence type="ECO:0000256" key="7">
    <source>
        <dbReference type="SAM" id="MobiDB-lite"/>
    </source>
</evidence>
<evidence type="ECO:0000313" key="9">
    <source>
        <dbReference type="EMBL" id="UWP60608.1"/>
    </source>
</evidence>
<dbReference type="InterPro" id="IPR003594">
    <property type="entry name" value="HATPase_dom"/>
</dbReference>
<keyword evidence="1" id="KW-0597">Phosphoprotein</keyword>
<dbReference type="Proteomes" id="UP001060164">
    <property type="component" value="Chromosome"/>
</dbReference>
<reference evidence="9" key="1">
    <citation type="journal article" date="2022" name="Cell">
        <title>Design, construction, and in vivo augmentation of a complex gut microbiome.</title>
        <authorList>
            <person name="Cheng A.G."/>
            <person name="Ho P.Y."/>
            <person name="Aranda-Diaz A."/>
            <person name="Jain S."/>
            <person name="Yu F.B."/>
            <person name="Meng X."/>
            <person name="Wang M."/>
            <person name="Iakiviak M."/>
            <person name="Nagashima K."/>
            <person name="Zhao A."/>
            <person name="Murugkar P."/>
            <person name="Patil A."/>
            <person name="Atabakhsh K."/>
            <person name="Weakley A."/>
            <person name="Yan J."/>
            <person name="Brumbaugh A.R."/>
            <person name="Higginbottom S."/>
            <person name="Dimas A."/>
            <person name="Shiver A.L."/>
            <person name="Deutschbauer A."/>
            <person name="Neff N."/>
            <person name="Sonnenburg J.L."/>
            <person name="Huang K.C."/>
            <person name="Fischbach M.A."/>
        </authorList>
    </citation>
    <scope>NUCLEOTIDE SEQUENCE</scope>
    <source>
        <strain evidence="9">DSM 19829</strain>
    </source>
</reference>
<dbReference type="Gene3D" id="3.30.565.10">
    <property type="entry name" value="Histidine kinase-like ATPase, C-terminal domain"/>
    <property type="match status" value="2"/>
</dbReference>
<evidence type="ECO:0000259" key="8">
    <source>
        <dbReference type="PROSITE" id="PS50109"/>
    </source>
</evidence>
<evidence type="ECO:0000256" key="5">
    <source>
        <dbReference type="ARBA" id="ARBA00022840"/>
    </source>
</evidence>
<keyword evidence="6" id="KW-0902">Two-component regulatory system</keyword>
<accession>A0ABY5VKN2</accession>
<gene>
    <name evidence="9" type="ORF">NQ502_06145</name>
</gene>
<dbReference type="GO" id="GO:0005524">
    <property type="term" value="F:ATP binding"/>
    <property type="evidence" value="ECO:0007669"/>
    <property type="project" value="UniProtKB-KW"/>
</dbReference>
<keyword evidence="3" id="KW-0547">Nucleotide-binding</keyword>
<organism evidence="9 10">
    <name type="scientific">Ruminococcus gauvreauii</name>
    <dbReference type="NCBI Taxonomy" id="438033"/>
    <lineage>
        <taxon>Bacteria</taxon>
        <taxon>Bacillati</taxon>
        <taxon>Bacillota</taxon>
        <taxon>Clostridia</taxon>
        <taxon>Eubacteriales</taxon>
        <taxon>Oscillospiraceae</taxon>
        <taxon>Ruminococcus</taxon>
    </lineage>
</organism>
<dbReference type="PROSITE" id="PS50109">
    <property type="entry name" value="HIS_KIN"/>
    <property type="match status" value="1"/>
</dbReference>
<evidence type="ECO:0000256" key="2">
    <source>
        <dbReference type="ARBA" id="ARBA00022679"/>
    </source>
</evidence>
<protein>
    <submittedName>
        <fullName evidence="9">ATP-binding protein</fullName>
    </submittedName>
</protein>
<feature type="compositionally biased region" description="Basic and acidic residues" evidence="7">
    <location>
        <begin position="472"/>
        <end position="501"/>
    </location>
</feature>
<dbReference type="Pfam" id="PF02518">
    <property type="entry name" value="HATPase_c"/>
    <property type="match status" value="1"/>
</dbReference>
<proteinExistence type="predicted"/>